<comment type="caution">
    <text evidence="6">The sequence shown here is derived from an EMBL/GenBank/DDBJ whole genome shotgun (WGS) entry which is preliminary data.</text>
</comment>
<name>A0A433RT33_9BACL</name>
<keyword evidence="7" id="KW-1185">Reference proteome</keyword>
<dbReference type="InterPro" id="IPR007624">
    <property type="entry name" value="RNA_pol_sigma70_r3"/>
</dbReference>
<dbReference type="PANTHER" id="PTHR30385:SF7">
    <property type="entry name" value="RNA POLYMERASE SIGMA FACTOR FLIA"/>
    <property type="match status" value="1"/>
</dbReference>
<dbReference type="InterPro" id="IPR007630">
    <property type="entry name" value="RNA_pol_sigma70_r4"/>
</dbReference>
<evidence type="ECO:0000256" key="2">
    <source>
        <dbReference type="ARBA" id="ARBA00023082"/>
    </source>
</evidence>
<protein>
    <submittedName>
        <fullName evidence="6">RNA polymerase sigma factor SigD</fullName>
    </submittedName>
</protein>
<dbReference type="SUPFAM" id="SSF88946">
    <property type="entry name" value="Sigma2 domain of RNA polymerase sigma factors"/>
    <property type="match status" value="1"/>
</dbReference>
<keyword evidence="1" id="KW-0805">Transcription regulation</keyword>
<dbReference type="Pfam" id="PF04542">
    <property type="entry name" value="Sigma70_r2"/>
    <property type="match status" value="1"/>
</dbReference>
<dbReference type="GO" id="GO:0006352">
    <property type="term" value="P:DNA-templated transcription initiation"/>
    <property type="evidence" value="ECO:0007669"/>
    <property type="project" value="InterPro"/>
</dbReference>
<dbReference type="NCBIfam" id="NF005809">
    <property type="entry name" value="PRK07670.1"/>
    <property type="match status" value="1"/>
</dbReference>
<dbReference type="Pfam" id="PF04539">
    <property type="entry name" value="Sigma70_r3"/>
    <property type="match status" value="1"/>
</dbReference>
<dbReference type="Proteomes" id="UP000288623">
    <property type="component" value="Unassembled WGS sequence"/>
</dbReference>
<dbReference type="GO" id="GO:0003677">
    <property type="term" value="F:DNA binding"/>
    <property type="evidence" value="ECO:0007669"/>
    <property type="project" value="UniProtKB-KW"/>
</dbReference>
<feature type="domain" description="RNA polymerase sigma-70" evidence="5">
    <location>
        <begin position="218"/>
        <end position="244"/>
    </location>
</feature>
<dbReference type="InterPro" id="IPR013324">
    <property type="entry name" value="RNA_pol_sigma_r3/r4-like"/>
</dbReference>
<dbReference type="PROSITE" id="PS00716">
    <property type="entry name" value="SIGMA70_2"/>
    <property type="match status" value="1"/>
</dbReference>
<dbReference type="InterPro" id="IPR007627">
    <property type="entry name" value="RNA_pol_sigma70_r2"/>
</dbReference>
<dbReference type="InterPro" id="IPR000943">
    <property type="entry name" value="RNA_pol_sigma70"/>
</dbReference>
<dbReference type="Gene3D" id="1.10.1740.10">
    <property type="match status" value="1"/>
</dbReference>
<dbReference type="CDD" id="cd06171">
    <property type="entry name" value="Sigma70_r4"/>
    <property type="match status" value="1"/>
</dbReference>
<dbReference type="NCBIfam" id="NF005413">
    <property type="entry name" value="PRK06986.1"/>
    <property type="match status" value="1"/>
</dbReference>
<sequence length="255" mass="29655">MQTTSVEEQKLWQSWKANRDPHAGDVLMRKYKPLVSYHVQRIAVGLPKSVSRDELNSLGMMGLFDALNKFDPTRDLKFDTYASFRVRGAIIDGLRKEDWLPRSAREKTKKMDMLIEEMEQRLQRHVTPEEVAIELNITVDEVFQTVREHFASNILSMDEQLQDDESDNKTFSIRDDSIKTPEQEAMQAELIQDLSASILKLNDKEQLVLSLFYTEEMTLTEIGEMLELSTSRISQIHSKALFKLRNLLTEEMRNL</sequence>
<dbReference type="GO" id="GO:0016987">
    <property type="term" value="F:sigma factor activity"/>
    <property type="evidence" value="ECO:0007669"/>
    <property type="project" value="UniProtKB-KW"/>
</dbReference>
<evidence type="ECO:0000256" key="1">
    <source>
        <dbReference type="ARBA" id="ARBA00023015"/>
    </source>
</evidence>
<organism evidence="6 7">
    <name type="scientific">Candidatus Kurthia intestinigallinarum</name>
    <dbReference type="NCBI Taxonomy" id="1562256"/>
    <lineage>
        <taxon>Bacteria</taxon>
        <taxon>Bacillati</taxon>
        <taxon>Bacillota</taxon>
        <taxon>Bacilli</taxon>
        <taxon>Bacillales</taxon>
        <taxon>Caryophanaceae</taxon>
        <taxon>Kurthia</taxon>
    </lineage>
</organism>
<dbReference type="SUPFAM" id="SSF88659">
    <property type="entry name" value="Sigma3 and sigma4 domains of RNA polymerase sigma factors"/>
    <property type="match status" value="2"/>
</dbReference>
<proteinExistence type="predicted"/>
<dbReference type="AlphaFoldDB" id="A0A433RT33"/>
<accession>A0A433RT33</accession>
<dbReference type="NCBIfam" id="TIGR02937">
    <property type="entry name" value="sigma70-ECF"/>
    <property type="match status" value="1"/>
</dbReference>
<evidence type="ECO:0000259" key="5">
    <source>
        <dbReference type="PROSITE" id="PS00716"/>
    </source>
</evidence>
<dbReference type="PANTHER" id="PTHR30385">
    <property type="entry name" value="SIGMA FACTOR F FLAGELLAR"/>
    <property type="match status" value="1"/>
</dbReference>
<evidence type="ECO:0000313" key="6">
    <source>
        <dbReference type="EMBL" id="RUS55325.1"/>
    </source>
</evidence>
<evidence type="ECO:0000256" key="3">
    <source>
        <dbReference type="ARBA" id="ARBA00023125"/>
    </source>
</evidence>
<dbReference type="InterPro" id="IPR014284">
    <property type="entry name" value="RNA_pol_sigma-70_dom"/>
</dbReference>
<keyword evidence="4" id="KW-0804">Transcription</keyword>
<gene>
    <name evidence="6" type="ORF">QI30_10300</name>
</gene>
<evidence type="ECO:0000313" key="7">
    <source>
        <dbReference type="Proteomes" id="UP000288623"/>
    </source>
</evidence>
<dbReference type="Gene3D" id="1.20.140.160">
    <property type="match status" value="1"/>
</dbReference>
<dbReference type="Pfam" id="PF04545">
    <property type="entry name" value="Sigma70_r4"/>
    <property type="match status" value="1"/>
</dbReference>
<dbReference type="RefSeq" id="WP_126990748.1">
    <property type="nucleotide sequence ID" value="NZ_JTFC01000031.1"/>
</dbReference>
<dbReference type="NCBIfam" id="TIGR02479">
    <property type="entry name" value="FliA_WhiG"/>
    <property type="match status" value="1"/>
</dbReference>
<dbReference type="PIRSF" id="PIRSF000770">
    <property type="entry name" value="RNA_pol_sigma-SigE/K"/>
    <property type="match status" value="1"/>
</dbReference>
<reference evidence="6 7" key="1">
    <citation type="submission" date="2014-11" db="EMBL/GenBank/DDBJ databases">
        <title>Genome sequence and analysis of novel Kurthia sp.</title>
        <authorList>
            <person name="Lawson J.N."/>
            <person name="Gonzalez J.E."/>
            <person name="Rinauldi L."/>
            <person name="Xuan Z."/>
            <person name="Firman A."/>
            <person name="Shaddox L."/>
            <person name="Trudeau A."/>
            <person name="Shah S."/>
            <person name="Reiman D."/>
        </authorList>
    </citation>
    <scope>NUCLEOTIDE SEQUENCE [LARGE SCALE GENOMIC DNA]</scope>
    <source>
        <strain evidence="6 7">3B1D</strain>
    </source>
</reference>
<keyword evidence="3" id="KW-0238">DNA-binding</keyword>
<dbReference type="PRINTS" id="PR00046">
    <property type="entry name" value="SIGMA70FCT"/>
</dbReference>
<keyword evidence="2" id="KW-0731">Sigma factor</keyword>
<dbReference type="InterPro" id="IPR012845">
    <property type="entry name" value="RNA_pol_sigma_FliA_WhiG"/>
</dbReference>
<dbReference type="GO" id="GO:0003899">
    <property type="term" value="F:DNA-directed RNA polymerase activity"/>
    <property type="evidence" value="ECO:0007669"/>
    <property type="project" value="InterPro"/>
</dbReference>
<dbReference type="OrthoDB" id="9799825at2"/>
<evidence type="ECO:0000256" key="4">
    <source>
        <dbReference type="ARBA" id="ARBA00023163"/>
    </source>
</evidence>
<dbReference type="InterPro" id="IPR013325">
    <property type="entry name" value="RNA_pol_sigma_r2"/>
</dbReference>
<dbReference type="EMBL" id="JTFC01000031">
    <property type="protein sequence ID" value="RUS55325.1"/>
    <property type="molecule type" value="Genomic_DNA"/>
</dbReference>